<keyword evidence="2" id="KW-1185">Reference proteome</keyword>
<dbReference type="Proteomes" id="UP001172159">
    <property type="component" value="Unassembled WGS sequence"/>
</dbReference>
<evidence type="ECO:0000313" key="1">
    <source>
        <dbReference type="EMBL" id="KAK0704192.1"/>
    </source>
</evidence>
<proteinExistence type="predicted"/>
<accession>A0AA39ZUY5</accession>
<reference evidence="1" key="1">
    <citation type="submission" date="2023-06" db="EMBL/GenBank/DDBJ databases">
        <title>Genome-scale phylogeny and comparative genomics of the fungal order Sordariales.</title>
        <authorList>
            <consortium name="Lawrence Berkeley National Laboratory"/>
            <person name="Hensen N."/>
            <person name="Bonometti L."/>
            <person name="Westerberg I."/>
            <person name="Brannstrom I.O."/>
            <person name="Guillou S."/>
            <person name="Cros-Aarteil S."/>
            <person name="Calhoun S."/>
            <person name="Haridas S."/>
            <person name="Kuo A."/>
            <person name="Mondo S."/>
            <person name="Pangilinan J."/>
            <person name="Riley R."/>
            <person name="Labutti K."/>
            <person name="Andreopoulos B."/>
            <person name="Lipzen A."/>
            <person name="Chen C."/>
            <person name="Yanf M."/>
            <person name="Daum C."/>
            <person name="Ng V."/>
            <person name="Clum A."/>
            <person name="Steindorff A."/>
            <person name="Ohm R."/>
            <person name="Martin F."/>
            <person name="Silar P."/>
            <person name="Natvig D."/>
            <person name="Lalanne C."/>
            <person name="Gautier V."/>
            <person name="Ament-Velasquez S.L."/>
            <person name="Kruys A."/>
            <person name="Hutchinson M.I."/>
            <person name="Powell A.J."/>
            <person name="Barry K."/>
            <person name="Miller A.N."/>
            <person name="Grigoriev I.V."/>
            <person name="Debuchy R."/>
            <person name="Gladieux P."/>
            <person name="Thoren M.H."/>
            <person name="Johannesson H."/>
        </authorList>
    </citation>
    <scope>NUCLEOTIDE SEQUENCE</scope>
    <source>
        <strain evidence="1">CBS 540.89</strain>
    </source>
</reference>
<protein>
    <submittedName>
        <fullName evidence="1">Uncharacterized protein</fullName>
    </submittedName>
</protein>
<comment type="caution">
    <text evidence="1">The sequence shown here is derived from an EMBL/GenBank/DDBJ whole genome shotgun (WGS) entry which is preliminary data.</text>
</comment>
<sequence>MPLSASQSLTMCRIVLERGRSETGAPKGQKDIRIEQGSKSVNFLELFLLPQGTFCESELSAWRAYKAGKPPLSLLIKPATIGDRGAWFWFSTISSINFILPSQYKRRDGRHMGVNEVCGGSAGRVASCGRKATAASLGKRAPQGLLEDIWASFSSASQSGATQDKDGPSGQGSQKLVLVEKLDDAIVVVPA</sequence>
<gene>
    <name evidence="1" type="ORF">B0T21DRAFT_353152</name>
</gene>
<organism evidence="1 2">
    <name type="scientific">Apiosordaria backusii</name>
    <dbReference type="NCBI Taxonomy" id="314023"/>
    <lineage>
        <taxon>Eukaryota</taxon>
        <taxon>Fungi</taxon>
        <taxon>Dikarya</taxon>
        <taxon>Ascomycota</taxon>
        <taxon>Pezizomycotina</taxon>
        <taxon>Sordariomycetes</taxon>
        <taxon>Sordariomycetidae</taxon>
        <taxon>Sordariales</taxon>
        <taxon>Lasiosphaeriaceae</taxon>
        <taxon>Apiosordaria</taxon>
    </lineage>
</organism>
<evidence type="ECO:0000313" key="2">
    <source>
        <dbReference type="Proteomes" id="UP001172159"/>
    </source>
</evidence>
<name>A0AA39ZUY5_9PEZI</name>
<dbReference type="EMBL" id="JAUKTV010000021">
    <property type="protein sequence ID" value="KAK0704192.1"/>
    <property type="molecule type" value="Genomic_DNA"/>
</dbReference>
<dbReference type="AlphaFoldDB" id="A0AA39ZUY5"/>